<evidence type="ECO:0000313" key="2">
    <source>
        <dbReference type="Proteomes" id="UP000007484"/>
    </source>
</evidence>
<dbReference type="EMBL" id="CP002525">
    <property type="protein sequence ID" value="ADX98261.1"/>
    <property type="molecule type" value="Genomic_DNA"/>
</dbReference>
<evidence type="ECO:0000313" key="1">
    <source>
        <dbReference type="EMBL" id="ADX98261.1"/>
    </source>
</evidence>
<dbReference type="Proteomes" id="UP000007484">
    <property type="component" value="Chromosome"/>
</dbReference>
<organism evidence="1 2">
    <name type="scientific">Mycoplasma suis (strain Illinois)</name>
    <dbReference type="NCBI Taxonomy" id="768700"/>
    <lineage>
        <taxon>Bacteria</taxon>
        <taxon>Bacillati</taxon>
        <taxon>Mycoplasmatota</taxon>
        <taxon>Mollicutes</taxon>
        <taxon>Mycoplasmataceae</taxon>
        <taxon>Mycoplasma</taxon>
    </lineage>
</organism>
<dbReference type="STRING" id="768700.MSU_0736"/>
<dbReference type="KEGG" id="mss:MSU_0736"/>
<protein>
    <submittedName>
        <fullName evidence="1">Uncharacterized protein</fullName>
    </submittedName>
</protein>
<keyword evidence="2" id="KW-1185">Reference proteome</keyword>
<proteinExistence type="predicted"/>
<accession>F0QRZ1</accession>
<dbReference type="HOGENOM" id="CLU_088914_0_0_14"/>
<dbReference type="RefSeq" id="WP_013610099.1">
    <property type="nucleotide sequence ID" value="NC_015155.1"/>
</dbReference>
<name>F0QRZ1_MYCSL</name>
<sequence>MFWKLQTKFWLGGTLTKSQLYTTCATIAGGGALVSVAGSEIFHQHVSNAFSYVGGKFSEWFKSTEQSSAPQQQTNNQVSWENFTGVFTGIYSTVKEFFETWVKSMQKDLKDLGNLYSKNGQQPQEITIPSIEWRVFFNGLFTLCHFMYRDVFQVKFGTLFYLLLGLLMDTKEISQRKWSKESFLKAYKNFNQEKRFEKALAGFLSMLIQLDMIGKFTREIKTKMSSQGDQNHQQYSPFYHSTLIPVDGRNLQWAAYSLQWVLDSTEKK</sequence>
<dbReference type="AlphaFoldDB" id="F0QRZ1"/>
<reference evidence="1 2" key="1">
    <citation type="journal article" date="2011" name="J. Bacteriol.">
        <title>Complete genome sequences of two hemotropic Mycoplasmas, Mycoplasma haemofelis strain Ohio2 and Mycoplasma suis strain Illinois.</title>
        <authorList>
            <person name="Messick J.B."/>
            <person name="Santos A.P."/>
            <person name="Guimaraes A.M."/>
        </authorList>
    </citation>
    <scope>NUCLEOTIDE SEQUENCE [LARGE SCALE GENOMIC DNA]</scope>
    <source>
        <strain evidence="1 2">Illinois</strain>
    </source>
</reference>
<gene>
    <name evidence="1" type="ordered locus">MSU_0736</name>
</gene>